<keyword evidence="3" id="KW-1185">Reference proteome</keyword>
<organism evidence="2 3">
    <name type="scientific">Aphanomyces euteiches</name>
    <dbReference type="NCBI Taxonomy" id="100861"/>
    <lineage>
        <taxon>Eukaryota</taxon>
        <taxon>Sar</taxon>
        <taxon>Stramenopiles</taxon>
        <taxon>Oomycota</taxon>
        <taxon>Saprolegniomycetes</taxon>
        <taxon>Saprolegniales</taxon>
        <taxon>Verrucalvaceae</taxon>
        <taxon>Aphanomyces</taxon>
    </lineage>
</organism>
<gene>
    <name evidence="2" type="ORF">Ae201684_016692</name>
</gene>
<name>A0A6G0WBR3_9STRA</name>
<comment type="caution">
    <text evidence="2">The sequence shown here is derived from an EMBL/GenBank/DDBJ whole genome shotgun (WGS) entry which is preliminary data.</text>
</comment>
<feature type="region of interest" description="Disordered" evidence="1">
    <location>
        <begin position="28"/>
        <end position="100"/>
    </location>
</feature>
<protein>
    <submittedName>
        <fullName evidence="2">Uncharacterized protein</fullName>
    </submittedName>
</protein>
<dbReference type="VEuPathDB" id="FungiDB:AeMF1_010521"/>
<reference evidence="2 3" key="1">
    <citation type="submission" date="2019-07" db="EMBL/GenBank/DDBJ databases">
        <title>Genomics analysis of Aphanomyces spp. identifies a new class of oomycete effector associated with host adaptation.</title>
        <authorList>
            <person name="Gaulin E."/>
        </authorList>
    </citation>
    <scope>NUCLEOTIDE SEQUENCE [LARGE SCALE GENOMIC DNA]</scope>
    <source>
        <strain evidence="2 3">ATCC 201684</strain>
    </source>
</reference>
<dbReference type="Proteomes" id="UP000481153">
    <property type="component" value="Unassembled WGS sequence"/>
</dbReference>
<accession>A0A6G0WBR3</accession>
<evidence type="ECO:0000256" key="1">
    <source>
        <dbReference type="SAM" id="MobiDB-lite"/>
    </source>
</evidence>
<feature type="compositionally biased region" description="Acidic residues" evidence="1">
    <location>
        <begin position="56"/>
        <end position="67"/>
    </location>
</feature>
<sequence>MVRRFTILDHVTAVPNTSAFGLAELLQEIQDPPPPSRQRDSLLASRSRPPSATASQDDDDEDDMDQEEIYHRLLQHPDLQPIQRPPTITIDDEPPSPLDHNDMHDDDDIIVSNTASHRPFMVEHRDCIGMKRRPMSKAPQIKDKARFEIKPNVAEALRRHKELQMKRTAIMTNHAIQRQLKALWLSSTTKLSIAVAPSSPPPSPQGPPAHPGLSHDDYVAFYTKILRGKSKELVLGGADSLAELTSGWDDALAVSVLHRAWEIDRRGRETLDLNCFSASLFFFIEQWVDDTTLQEYQGVLQLVDDISNDHDFETERIKPTLHAYNQQHILQAELNAGGILLGKSIDFDAEAYVQSMASGAARPAVVPTPFFTDTGLRPIQSCDQIHIKVNDAKTMLTRRGSMPPPAKTRESAKLTAVKLHTAFSAPTLPVCRDKTVQVSPIKPQPILGKKIARKSLPPL</sequence>
<evidence type="ECO:0000313" key="2">
    <source>
        <dbReference type="EMBL" id="KAF0724626.1"/>
    </source>
</evidence>
<dbReference type="AlphaFoldDB" id="A0A6G0WBR3"/>
<evidence type="ECO:0000313" key="3">
    <source>
        <dbReference type="Proteomes" id="UP000481153"/>
    </source>
</evidence>
<dbReference type="EMBL" id="VJMJ01000266">
    <property type="protein sequence ID" value="KAF0724626.1"/>
    <property type="molecule type" value="Genomic_DNA"/>
</dbReference>
<feature type="compositionally biased region" description="Low complexity" evidence="1">
    <location>
        <begin position="44"/>
        <end position="55"/>
    </location>
</feature>
<proteinExistence type="predicted"/>